<dbReference type="Proteomes" id="UP001630127">
    <property type="component" value="Unassembled WGS sequence"/>
</dbReference>
<reference evidence="1 2" key="1">
    <citation type="submission" date="2024-11" db="EMBL/GenBank/DDBJ databases">
        <title>A near-complete genome assembly of Cinchona calisaya.</title>
        <authorList>
            <person name="Lian D.C."/>
            <person name="Zhao X.W."/>
            <person name="Wei L."/>
        </authorList>
    </citation>
    <scope>NUCLEOTIDE SEQUENCE [LARGE SCALE GENOMIC DNA]</scope>
    <source>
        <tissue evidence="1">Nenye</tissue>
    </source>
</reference>
<gene>
    <name evidence="1" type="ORF">ACH5RR_001093</name>
</gene>
<sequence length="100" mass="11110">MVSRVFSDSTIIHRLLGLGRHTTTSPFSTYAQLFDQSSDPWEMAEFRLGNTTPTNFFSRLTILPEVSTSNGLSWVTRGEGLLRSCPTELLLQKKCSDPAG</sequence>
<protein>
    <submittedName>
        <fullName evidence="1">Uncharacterized protein</fullName>
    </submittedName>
</protein>
<evidence type="ECO:0000313" key="2">
    <source>
        <dbReference type="Proteomes" id="UP001630127"/>
    </source>
</evidence>
<name>A0ABD3B2F5_9GENT</name>
<accession>A0ABD3B2F5</accession>
<keyword evidence="2" id="KW-1185">Reference proteome</keyword>
<comment type="caution">
    <text evidence="1">The sequence shown here is derived from an EMBL/GenBank/DDBJ whole genome shotgun (WGS) entry which is preliminary data.</text>
</comment>
<dbReference type="AlphaFoldDB" id="A0ABD3B2F5"/>
<evidence type="ECO:0000313" key="1">
    <source>
        <dbReference type="EMBL" id="KAL3537727.1"/>
    </source>
</evidence>
<organism evidence="1 2">
    <name type="scientific">Cinchona calisaya</name>
    <dbReference type="NCBI Taxonomy" id="153742"/>
    <lineage>
        <taxon>Eukaryota</taxon>
        <taxon>Viridiplantae</taxon>
        <taxon>Streptophyta</taxon>
        <taxon>Embryophyta</taxon>
        <taxon>Tracheophyta</taxon>
        <taxon>Spermatophyta</taxon>
        <taxon>Magnoliopsida</taxon>
        <taxon>eudicotyledons</taxon>
        <taxon>Gunneridae</taxon>
        <taxon>Pentapetalae</taxon>
        <taxon>asterids</taxon>
        <taxon>lamiids</taxon>
        <taxon>Gentianales</taxon>
        <taxon>Rubiaceae</taxon>
        <taxon>Cinchonoideae</taxon>
        <taxon>Cinchoneae</taxon>
        <taxon>Cinchona</taxon>
    </lineage>
</organism>
<dbReference type="EMBL" id="JBJUIK010000001">
    <property type="protein sequence ID" value="KAL3537727.1"/>
    <property type="molecule type" value="Genomic_DNA"/>
</dbReference>
<proteinExistence type="predicted"/>